<dbReference type="EMBL" id="CP019082">
    <property type="protein sequence ID" value="APW60693.1"/>
    <property type="molecule type" value="Genomic_DNA"/>
</dbReference>
<keyword evidence="3" id="KW-1185">Reference proteome</keyword>
<protein>
    <recommendedName>
        <fullName evidence="1">Sialidase domain-containing protein</fullName>
    </recommendedName>
</protein>
<dbReference type="AlphaFoldDB" id="A0A1U7CP86"/>
<dbReference type="RefSeq" id="WP_099091969.1">
    <property type="nucleotide sequence ID" value="NZ_CP019082.1"/>
</dbReference>
<reference evidence="3" key="1">
    <citation type="submission" date="2016-12" db="EMBL/GenBank/DDBJ databases">
        <title>Comparative genomics of four Isosphaeraceae planctomycetes: a common pool of plasmids and glycoside hydrolase genes.</title>
        <authorList>
            <person name="Ivanova A."/>
        </authorList>
    </citation>
    <scope>NUCLEOTIDE SEQUENCE [LARGE SCALE GENOMIC DNA]</scope>
    <source>
        <strain evidence="3">PX4</strain>
    </source>
</reference>
<proteinExistence type="predicted"/>
<organism evidence="2 3">
    <name type="scientific">Paludisphaera borealis</name>
    <dbReference type="NCBI Taxonomy" id="1387353"/>
    <lineage>
        <taxon>Bacteria</taxon>
        <taxon>Pseudomonadati</taxon>
        <taxon>Planctomycetota</taxon>
        <taxon>Planctomycetia</taxon>
        <taxon>Isosphaerales</taxon>
        <taxon>Isosphaeraceae</taxon>
        <taxon>Paludisphaera</taxon>
    </lineage>
</organism>
<accession>A0A1U7CP86</accession>
<dbReference type="Proteomes" id="UP000186309">
    <property type="component" value="Chromosome"/>
</dbReference>
<dbReference type="OrthoDB" id="7294637at2"/>
<evidence type="ECO:0000313" key="3">
    <source>
        <dbReference type="Proteomes" id="UP000186309"/>
    </source>
</evidence>
<gene>
    <name evidence="2" type="ORF">BSF38_02181</name>
</gene>
<dbReference type="PANTHER" id="PTHR43752">
    <property type="entry name" value="BNR/ASP-BOX REPEAT FAMILY PROTEIN"/>
    <property type="match status" value="1"/>
</dbReference>
<dbReference type="Gene3D" id="2.120.10.10">
    <property type="match status" value="1"/>
</dbReference>
<name>A0A1U7CP86_9BACT</name>
<dbReference type="InterPro" id="IPR011040">
    <property type="entry name" value="Sialidase"/>
</dbReference>
<dbReference type="CDD" id="cd15482">
    <property type="entry name" value="Sialidase_non-viral"/>
    <property type="match status" value="1"/>
</dbReference>
<evidence type="ECO:0000259" key="1">
    <source>
        <dbReference type="Pfam" id="PF13088"/>
    </source>
</evidence>
<feature type="domain" description="Sialidase" evidence="1">
    <location>
        <begin position="159"/>
        <end position="360"/>
    </location>
</feature>
<evidence type="ECO:0000313" key="2">
    <source>
        <dbReference type="EMBL" id="APW60693.1"/>
    </source>
</evidence>
<dbReference type="InterPro" id="IPR036278">
    <property type="entry name" value="Sialidase_sf"/>
</dbReference>
<dbReference type="PANTHER" id="PTHR43752:SF2">
    <property type="entry name" value="BNR_ASP-BOX REPEAT FAMILY PROTEIN"/>
    <property type="match status" value="1"/>
</dbReference>
<sequence>MDHPAPHRLTAPVLLFALLAATGPTSRAGTPGEVKNVVVYAEPGRFAGWPANHGIWSWGDEILVGFSRGWNKDRGPYHHIDKEKAEEHLLARSLDGGLTWKVEQPQPPGALTGSVGMRHGLLPDGPGDREPVPLTTPLPLGHPDFAMTLRMEGTNSGASRLYYSTDRGRTWDGPFRLPLMGRIGVMARTDYIVTSPSECLLFLTASKTNGKEGRPFCAETTDAGLSWQFVSYIGPEPTGYAIMPSTVALSPTDLVTTIRRLDAPKSWIEAYASHDRGRTWTFLNRPEPDTGEGNPPALLRLPDGRLCLLSGRRVAPFGIRARLSNDQGKTWGPAIVLRDDGGGNDVGYPRAVVRKDGAVVVVYYFHDRPDSDRYLAATIWKP</sequence>
<dbReference type="KEGG" id="pbor:BSF38_02181"/>
<dbReference type="Pfam" id="PF13088">
    <property type="entry name" value="BNR_2"/>
    <property type="match status" value="1"/>
</dbReference>
<dbReference type="SUPFAM" id="SSF50939">
    <property type="entry name" value="Sialidases"/>
    <property type="match status" value="1"/>
</dbReference>
<dbReference type="STRING" id="1387353.BSF38_02181"/>